<gene>
    <name evidence="1" type="ORF">ACH5RR_010967</name>
</gene>
<evidence type="ECO:0000313" key="1">
    <source>
        <dbReference type="EMBL" id="KAL3526311.1"/>
    </source>
</evidence>
<accession>A0ABD3A3I8</accession>
<sequence length="141" mass="16042">MYLFLHRVKRGFVKRKKVVPKTFLVSALYGICYAVVSCMDQKYSKKAPKASNSSGVGEFYYTKLSQEECINKRALLYRSSWHELISAFRSPARNPALVGFPEGTTKVYLLSCASHLFHEDDLLDSLQHHEQRGVCLTTGFV</sequence>
<dbReference type="Proteomes" id="UP001630127">
    <property type="component" value="Unassembled WGS sequence"/>
</dbReference>
<reference evidence="1 2" key="1">
    <citation type="submission" date="2024-11" db="EMBL/GenBank/DDBJ databases">
        <title>A near-complete genome assembly of Cinchona calisaya.</title>
        <authorList>
            <person name="Lian D.C."/>
            <person name="Zhao X.W."/>
            <person name="Wei L."/>
        </authorList>
    </citation>
    <scope>NUCLEOTIDE SEQUENCE [LARGE SCALE GENOMIC DNA]</scope>
    <source>
        <tissue evidence="1">Nenye</tissue>
    </source>
</reference>
<evidence type="ECO:0000313" key="2">
    <source>
        <dbReference type="Proteomes" id="UP001630127"/>
    </source>
</evidence>
<name>A0ABD3A3I8_9GENT</name>
<organism evidence="1 2">
    <name type="scientific">Cinchona calisaya</name>
    <dbReference type="NCBI Taxonomy" id="153742"/>
    <lineage>
        <taxon>Eukaryota</taxon>
        <taxon>Viridiplantae</taxon>
        <taxon>Streptophyta</taxon>
        <taxon>Embryophyta</taxon>
        <taxon>Tracheophyta</taxon>
        <taxon>Spermatophyta</taxon>
        <taxon>Magnoliopsida</taxon>
        <taxon>eudicotyledons</taxon>
        <taxon>Gunneridae</taxon>
        <taxon>Pentapetalae</taxon>
        <taxon>asterids</taxon>
        <taxon>lamiids</taxon>
        <taxon>Gentianales</taxon>
        <taxon>Rubiaceae</taxon>
        <taxon>Cinchonoideae</taxon>
        <taxon>Cinchoneae</taxon>
        <taxon>Cinchona</taxon>
    </lineage>
</organism>
<dbReference type="AlphaFoldDB" id="A0ABD3A3I8"/>
<keyword evidence="2" id="KW-1185">Reference proteome</keyword>
<protein>
    <submittedName>
        <fullName evidence="1">Uncharacterized protein</fullName>
    </submittedName>
</protein>
<comment type="caution">
    <text evidence="1">The sequence shown here is derived from an EMBL/GenBank/DDBJ whole genome shotgun (WGS) entry which is preliminary data.</text>
</comment>
<proteinExistence type="predicted"/>
<dbReference type="EMBL" id="JBJUIK010000005">
    <property type="protein sequence ID" value="KAL3526311.1"/>
    <property type="molecule type" value="Genomic_DNA"/>
</dbReference>